<name>A0ABU2FF15_9EURY</name>
<keyword evidence="2" id="KW-0472">Membrane</keyword>
<feature type="region of interest" description="Disordered" evidence="1">
    <location>
        <begin position="185"/>
        <end position="207"/>
    </location>
</feature>
<accession>A0ABU2FF15</accession>
<keyword evidence="2" id="KW-1133">Transmembrane helix</keyword>
<dbReference type="InterPro" id="IPR038765">
    <property type="entry name" value="Papain-like_cys_pep_sf"/>
</dbReference>
<evidence type="ECO:0000259" key="3">
    <source>
        <dbReference type="SMART" id="SM00460"/>
    </source>
</evidence>
<dbReference type="Gene3D" id="3.10.620.30">
    <property type="match status" value="1"/>
</dbReference>
<feature type="compositionally biased region" description="Basic and acidic residues" evidence="1">
    <location>
        <begin position="582"/>
        <end position="610"/>
    </location>
</feature>
<dbReference type="Proteomes" id="UP001259659">
    <property type="component" value="Unassembled WGS sequence"/>
</dbReference>
<keyword evidence="5" id="KW-1185">Reference proteome</keyword>
<dbReference type="InterPro" id="IPR021878">
    <property type="entry name" value="TgpA_N"/>
</dbReference>
<dbReference type="InterPro" id="IPR052901">
    <property type="entry name" value="Bact_TGase-like"/>
</dbReference>
<feature type="compositionally biased region" description="Acidic residues" evidence="1">
    <location>
        <begin position="194"/>
        <end position="207"/>
    </location>
</feature>
<protein>
    <submittedName>
        <fullName evidence="4">Transglutaminase domain-containing protein</fullName>
    </submittedName>
</protein>
<dbReference type="EMBL" id="JAMQON010000004">
    <property type="protein sequence ID" value="MDS0260827.1"/>
    <property type="molecule type" value="Genomic_DNA"/>
</dbReference>
<feature type="transmembrane region" description="Helical" evidence="2">
    <location>
        <begin position="42"/>
        <end position="59"/>
    </location>
</feature>
<dbReference type="Pfam" id="PF11992">
    <property type="entry name" value="TgpA_N"/>
    <property type="match status" value="1"/>
</dbReference>
<feature type="compositionally biased region" description="Low complexity" evidence="1">
    <location>
        <begin position="558"/>
        <end position="581"/>
    </location>
</feature>
<evidence type="ECO:0000256" key="1">
    <source>
        <dbReference type="SAM" id="MobiDB-lite"/>
    </source>
</evidence>
<feature type="transmembrane region" description="Helical" evidence="2">
    <location>
        <begin position="115"/>
        <end position="135"/>
    </location>
</feature>
<sequence>MSRFAGRLPWPETRVLALLAVALVLGAPLRTMYHLVDVVGSPTQFLLVAAVALVAAALLARVLHPILAIVIGAGLFGFGLLWYVTNLTTNPSLDVLLADTVQLLTGRRLLQIANVRLWVTSFVAAPVFLTTYFALRRWYVTAVLVSSVTLSFFVLTTDAGVVTTLLGVVGGVAGLGFGTLDTIESEGEPVTSDPADDSPESTGGDDDIDAGRRSVLAQLAAVVVLPTLVSRIPGIDGTVLSVLGGAGGTIEASLVDAGESLSIQGSVSLSSTHRFTVDAAEPRYWRVGTYDRYTGDGWVRTGGVEAYDDGDGLSDGPADRTRELVQTFEAESAIGTVPAAWKPVRYEGDAAVGVTRHDGFQPEDGLESGDSYRVESALIEASEEELRTAGDDYPSAVEGTYLQLPESTPDRVAETTATLTENAETPYQTALVVERWLEQNRGYSLDVSRPRRNVADRFLHAMSEGYCVYFATTMAVMLRTQGIPARMTVGYTPGEEVEPNRWEVRGLHSHAWVEVYIEDWGWVQFDPTPAGPRQTAERQQLDDDAESDDSDGRETPTETETAETPTPTPTGTTQPGQTPTETRTRTATRDPRERRTTERTVARNTTERGGRQLPALPTREEAALGVVALLGTVAGLRQAGVPERVSRALWLRYQTPQSPEEDIEQAFQRAMYVVGERHRQREAGETVRAYLDAVGAEEDVRRLAALREQLRYGGSVSSEAAEEAIDIADRIVAER</sequence>
<dbReference type="InterPro" id="IPR002931">
    <property type="entry name" value="Transglutaminase-like"/>
</dbReference>
<dbReference type="Pfam" id="PF01841">
    <property type="entry name" value="Transglut_core"/>
    <property type="match status" value="1"/>
</dbReference>
<reference evidence="4 5" key="1">
    <citation type="submission" date="2022-06" db="EMBL/GenBank/DDBJ databases">
        <title>Haloarcula sp. a new haloarchaeum isolate from saline soil.</title>
        <authorList>
            <person name="Strakova D."/>
            <person name="Galisteo C."/>
            <person name="Sanchez-Porro C."/>
            <person name="Ventosa A."/>
        </authorList>
    </citation>
    <scope>NUCLEOTIDE SEQUENCE [LARGE SCALE GENOMIC DNA]</scope>
    <source>
        <strain evidence="4 5">S1CR25-12</strain>
    </source>
</reference>
<evidence type="ECO:0000256" key="2">
    <source>
        <dbReference type="SAM" id="Phobius"/>
    </source>
</evidence>
<organism evidence="4 5">
    <name type="scientific">Haloarcula saliterrae</name>
    <dbReference type="NCBI Taxonomy" id="2950534"/>
    <lineage>
        <taxon>Archaea</taxon>
        <taxon>Methanobacteriati</taxon>
        <taxon>Methanobacteriota</taxon>
        <taxon>Stenosarchaea group</taxon>
        <taxon>Halobacteria</taxon>
        <taxon>Halobacteriales</taxon>
        <taxon>Haloarculaceae</taxon>
        <taxon>Haloarcula</taxon>
    </lineage>
</organism>
<feature type="transmembrane region" description="Helical" evidence="2">
    <location>
        <begin position="142"/>
        <end position="175"/>
    </location>
</feature>
<feature type="domain" description="Transglutaminase-like" evidence="3">
    <location>
        <begin position="459"/>
        <end position="529"/>
    </location>
</feature>
<dbReference type="PANTHER" id="PTHR42736">
    <property type="entry name" value="PROTEIN-GLUTAMINE GAMMA-GLUTAMYLTRANSFERASE"/>
    <property type="match status" value="1"/>
</dbReference>
<dbReference type="RefSeq" id="WP_310920592.1">
    <property type="nucleotide sequence ID" value="NZ_JAMQON010000004.1"/>
</dbReference>
<dbReference type="SMART" id="SM00460">
    <property type="entry name" value="TGc"/>
    <property type="match status" value="1"/>
</dbReference>
<keyword evidence="2" id="KW-0812">Transmembrane</keyword>
<dbReference type="PANTHER" id="PTHR42736:SF1">
    <property type="entry name" value="PROTEIN-GLUTAMINE GAMMA-GLUTAMYLTRANSFERASE"/>
    <property type="match status" value="1"/>
</dbReference>
<dbReference type="SUPFAM" id="SSF54001">
    <property type="entry name" value="Cysteine proteinases"/>
    <property type="match status" value="1"/>
</dbReference>
<proteinExistence type="predicted"/>
<evidence type="ECO:0000313" key="4">
    <source>
        <dbReference type="EMBL" id="MDS0260827.1"/>
    </source>
</evidence>
<gene>
    <name evidence="4" type="ORF">NDI56_15580</name>
</gene>
<comment type="caution">
    <text evidence="4">The sequence shown here is derived from an EMBL/GenBank/DDBJ whole genome shotgun (WGS) entry which is preliminary data.</text>
</comment>
<feature type="transmembrane region" description="Helical" evidence="2">
    <location>
        <begin position="66"/>
        <end position="84"/>
    </location>
</feature>
<evidence type="ECO:0000313" key="5">
    <source>
        <dbReference type="Proteomes" id="UP001259659"/>
    </source>
</evidence>
<feature type="region of interest" description="Disordered" evidence="1">
    <location>
        <begin position="527"/>
        <end position="615"/>
    </location>
</feature>